<keyword evidence="6" id="KW-0520">NAD</keyword>
<dbReference type="EMBL" id="CAJOBE010003205">
    <property type="protein sequence ID" value="CAF3867166.1"/>
    <property type="molecule type" value="Genomic_DNA"/>
</dbReference>
<evidence type="ECO:0000256" key="4">
    <source>
        <dbReference type="ARBA" id="ARBA00022695"/>
    </source>
</evidence>
<accession>A0A819FJ44</accession>
<dbReference type="Gene3D" id="3.90.176.10">
    <property type="entry name" value="Toxin ADP-ribosyltransferase, Chain A, domain 1"/>
    <property type="match status" value="1"/>
</dbReference>
<dbReference type="AlphaFoldDB" id="A0A819FJ44"/>
<dbReference type="Proteomes" id="UP000663874">
    <property type="component" value="Unassembled WGS sequence"/>
</dbReference>
<keyword evidence="4" id="KW-0548">Nucleotidyltransferase</keyword>
<dbReference type="InterPro" id="IPR000768">
    <property type="entry name" value="ART"/>
</dbReference>
<evidence type="ECO:0000313" key="9">
    <source>
        <dbReference type="Proteomes" id="UP000663874"/>
    </source>
</evidence>
<evidence type="ECO:0000256" key="1">
    <source>
        <dbReference type="ARBA" id="ARBA00009558"/>
    </source>
</evidence>
<evidence type="ECO:0000256" key="5">
    <source>
        <dbReference type="ARBA" id="ARBA00047597"/>
    </source>
</evidence>
<dbReference type="SUPFAM" id="SSF56399">
    <property type="entry name" value="ADP-ribosylation"/>
    <property type="match status" value="1"/>
</dbReference>
<comment type="catalytic activity">
    <reaction evidence="5 6">
        <text>L-arginyl-[protein] + NAD(+) = N(omega)-(ADP-D-ribosyl)-L-arginyl-[protein] + nicotinamide + H(+)</text>
        <dbReference type="Rhea" id="RHEA:19149"/>
        <dbReference type="Rhea" id="RHEA-COMP:10532"/>
        <dbReference type="Rhea" id="RHEA-COMP:15087"/>
        <dbReference type="ChEBI" id="CHEBI:15378"/>
        <dbReference type="ChEBI" id="CHEBI:17154"/>
        <dbReference type="ChEBI" id="CHEBI:29965"/>
        <dbReference type="ChEBI" id="CHEBI:57540"/>
        <dbReference type="ChEBI" id="CHEBI:142554"/>
        <dbReference type="EC" id="2.4.2.31"/>
    </reaction>
</comment>
<dbReference type="Proteomes" id="UP000663889">
    <property type="component" value="Unassembled WGS sequence"/>
</dbReference>
<evidence type="ECO:0000313" key="7">
    <source>
        <dbReference type="EMBL" id="CAF1024234.1"/>
    </source>
</evidence>
<name>A0A819FJ44_9BILA</name>
<gene>
    <name evidence="8" type="ORF">FNK824_LOCUS18800</name>
    <name evidence="7" type="ORF">SEV965_LOCUS11963</name>
</gene>
<proteinExistence type="inferred from homology"/>
<dbReference type="GO" id="GO:0106274">
    <property type="term" value="F:NAD+-protein-arginine ADP-ribosyltransferase activity"/>
    <property type="evidence" value="ECO:0007669"/>
    <property type="project" value="UniProtKB-EC"/>
</dbReference>
<evidence type="ECO:0000256" key="3">
    <source>
        <dbReference type="ARBA" id="ARBA00022679"/>
    </source>
</evidence>
<keyword evidence="3 6" id="KW-0808">Transferase</keyword>
<comment type="caution">
    <text evidence="8">The sequence shown here is derived from an EMBL/GenBank/DDBJ whole genome shotgun (WGS) entry which is preliminary data.</text>
</comment>
<dbReference type="EMBL" id="CAJNOU010000531">
    <property type="protein sequence ID" value="CAF1024234.1"/>
    <property type="molecule type" value="Genomic_DNA"/>
</dbReference>
<keyword evidence="2 6" id="KW-0328">Glycosyltransferase</keyword>
<evidence type="ECO:0000256" key="6">
    <source>
        <dbReference type="RuleBase" id="RU361228"/>
    </source>
</evidence>
<dbReference type="EC" id="2.4.2.31" evidence="6"/>
<reference evidence="8" key="1">
    <citation type="submission" date="2021-02" db="EMBL/GenBank/DDBJ databases">
        <authorList>
            <person name="Nowell W R."/>
        </authorList>
    </citation>
    <scope>NUCLEOTIDE SEQUENCE</scope>
</reference>
<protein>
    <recommendedName>
        <fullName evidence="6">NAD(P)(+)--arginine ADP-ribosyltransferase</fullName>
        <ecNumber evidence="6">2.4.2.31</ecNumber>
    </recommendedName>
    <alternativeName>
        <fullName evidence="6">Mono(ADP-ribosyl)transferase</fullName>
    </alternativeName>
</protein>
<keyword evidence="6" id="KW-0521">NADP</keyword>
<dbReference type="GO" id="GO:0016779">
    <property type="term" value="F:nucleotidyltransferase activity"/>
    <property type="evidence" value="ECO:0007669"/>
    <property type="project" value="UniProtKB-KW"/>
</dbReference>
<organism evidence="8 9">
    <name type="scientific">Rotaria sordida</name>
    <dbReference type="NCBI Taxonomy" id="392033"/>
    <lineage>
        <taxon>Eukaryota</taxon>
        <taxon>Metazoa</taxon>
        <taxon>Spiralia</taxon>
        <taxon>Gnathifera</taxon>
        <taxon>Rotifera</taxon>
        <taxon>Eurotatoria</taxon>
        <taxon>Bdelloidea</taxon>
        <taxon>Philodinida</taxon>
        <taxon>Philodinidae</taxon>
        <taxon>Rotaria</taxon>
    </lineage>
</organism>
<evidence type="ECO:0000256" key="2">
    <source>
        <dbReference type="ARBA" id="ARBA00022676"/>
    </source>
</evidence>
<dbReference type="Pfam" id="PF01129">
    <property type="entry name" value="ART"/>
    <property type="match status" value="1"/>
</dbReference>
<sequence>MVEERKFSYKKLLRICAKYENQNDLQEHTKRSNATWQVFKKNLNEDDSRASAFAVAFYTGSQAFGINRSVSVIVRQSNGEAFNMIKNGDLQDVSTIIYYLVRALAHIPYYWGVTARAVQLTEAELSTYTTGSLVTWLQFSSSMKGYEPPKYFSQDRNTHFIIYSVTGRSIREFSVFPEEDEILFLPHSTFLVLNHKQAEDKHVIYLRQIELGLCRHSILWVDDHIFDSTWENKEHMQRASTRSLNGNVHFIPKSTTEYALSFLRSPFGQRLKNCSRFRIVTDMRRDNEPSPRFAGIRLIKKVREMGFQNRCLIFTGYQEKALEKVRAELTRDERTNLVVTEYSDELHRFVAFEE</sequence>
<evidence type="ECO:0000313" key="8">
    <source>
        <dbReference type="EMBL" id="CAF3867166.1"/>
    </source>
</evidence>
<comment type="similarity">
    <text evidence="1 6">Belongs to the Arg-specific ADP-ribosyltransferase family.</text>
</comment>